<dbReference type="PROSITE" id="PS50293">
    <property type="entry name" value="TPR_REGION"/>
    <property type="match status" value="1"/>
</dbReference>
<dbReference type="SUPFAM" id="SSF48452">
    <property type="entry name" value="TPR-like"/>
    <property type="match status" value="1"/>
</dbReference>
<keyword evidence="1" id="KW-0802">TPR repeat</keyword>
<evidence type="ECO:0000313" key="5">
    <source>
        <dbReference type="Proteomes" id="UP000186817"/>
    </source>
</evidence>
<sequence>MSWRLCALLWAWLRPAAGGGSLEAARQDVLERSEDPAAWETLGNLLRRRGAWEESERSYRRALQLRGPAMQVALSGLGTSLFEQNRFTEAEQYFRAAAMLAPDRSQVHENLAMALEQSGRLSEAIESLRKALRLAPRNIQVRNFLGELLTEETHFREAEDAFRDSLAIDPKRADTNRQLGDALLMRQAYEEAAVYLARAVEADQGGEKTWQELGYTLEFMGRDAEAEALYRLILENSTRKADVLWQLSRLAKSRGDAKEAEALLREAIRHKSDVENGTMNPRHLRDLGSAIFMQGREDEARETWRGLLQRLATDGLSLVHFNTNFKQDEEKYKAGLNNEAQALAAHCEALEEVLRGRVTRMVRTVREMENSEDWLLTWADETTRRFAGGRLISYGVTYFSAWREAVRDPLIQDAMASAVEPVVMLVGSALGYQCAFAISLGFAKCVGYDLLCSSMVAPAQKIAEEAGLSDRIQFHCADALRAPELKEAAVVWINDDCFPRDFSRTFKARLAEELPPKAVFVSYKAAELEEPDWLMASTLTVEVSWNPKQFLHIYRRKTLEETEACVGIELTRLQKSRIQAAWANLQTSASSQAQPSSGSSGQLRLEGQEPQTFTQKQLEERAIELENGYCNLGLVLGASATVQLRLEGDEPQEAFVENFNMKGESAVVILFDIQYLPARTAKAAEVFVEASVCPRTPKADVAGTEKDGEPKVPHGEVVAEVSGEVPIEEVKESGFHLHIFNDTPMSMQVLSEASKHLHPAFIPPGGTEKWVPPSGIDLLEAWAHAINSEKLNLVLFKTSYLLELSSGKVYTTLTGGVEKPATDLQGILVSSTVSRIKQIVVTLKRHCERWMWSVPDEVKIEHMTIPGVLDTKQSAQHHNFDFRHMLHTGIRGFDITLSSHLRRLFVDYNSCFGDLEPDNIIDRCMEFLANNSTECIILLVNRSSQADETFNKAFGEFARKTAGRTGVLAKPLPPQALSLKLSDVRGKVVLLRSFYLESPLEDLGAYVTDEIQTLGDSVGARFGHGGPLLKRIPLSQQQAQREAAVNMRMTGRGLSGIIFMQLRPVGEEPDLLCAVGLLLCFNSYLNPGTAMCGCRIGNSGPKIPCAFATRRPKGQTCLRGAACDKCHNCVPRHLGAKRREEERRQAARAVFFQGPPRRLGDVTDPLAPGAVTALAGKRLAFVRAFLPAIMRSDLWPLWQIYQHERGAMRDEICKQLLVMCEPNFSESTKKTKCRQLLEMCREKTCAGDIEETLKPYLATEHGGKSEEHKLTDPEKTFVKLMSCLLCCNLAWPDLKFQDLRVRRQRRQALRMAAAVISHQTLDSFVMSEFWAVTAVCSQEALVGDRQSMRKARDFFGVQDEEILKTWQKQTFTNACKAAEAAGARDLAIEYMHLASWLESTPQYSQQSSGMTTGKRR</sequence>
<dbReference type="PANTHER" id="PTHR44809">
    <property type="match status" value="1"/>
</dbReference>
<proteinExistence type="predicted"/>
<dbReference type="InterPro" id="IPR011990">
    <property type="entry name" value="TPR-like_helical_dom_sf"/>
</dbReference>
<feature type="repeat" description="TPR" evidence="1">
    <location>
        <begin position="139"/>
        <end position="172"/>
    </location>
</feature>
<keyword evidence="3" id="KW-0732">Signal</keyword>
<dbReference type="SUPFAM" id="SSF51695">
    <property type="entry name" value="PLC-like phosphodiesterases"/>
    <property type="match status" value="1"/>
</dbReference>
<feature type="signal peptide" evidence="3">
    <location>
        <begin position="1"/>
        <end position="18"/>
    </location>
</feature>
<keyword evidence="4" id="KW-0808">Transferase</keyword>
<gene>
    <name evidence="4" type="primary">Ogt</name>
    <name evidence="4" type="ORF">AK812_SmicGene12863</name>
</gene>
<dbReference type="InterPro" id="IPR029063">
    <property type="entry name" value="SAM-dependent_MTases_sf"/>
</dbReference>
<protein>
    <submittedName>
        <fullName evidence="4">UDP-N-acetylglucosamine--peptide N-acetylglucosaminyltransferase 110 kDa subunit</fullName>
    </submittedName>
</protein>
<dbReference type="Pfam" id="PF13176">
    <property type="entry name" value="TPR_7"/>
    <property type="match status" value="1"/>
</dbReference>
<name>A0A1Q9E9M6_SYMMI</name>
<evidence type="ECO:0000256" key="3">
    <source>
        <dbReference type="SAM" id="SignalP"/>
    </source>
</evidence>
<accession>A0A1Q9E9M6</accession>
<feature type="repeat" description="TPR" evidence="1">
    <location>
        <begin position="71"/>
        <end position="104"/>
    </location>
</feature>
<feature type="region of interest" description="Disordered" evidence="2">
    <location>
        <begin position="589"/>
        <end position="610"/>
    </location>
</feature>
<feature type="compositionally biased region" description="Low complexity" evidence="2">
    <location>
        <begin position="589"/>
        <end position="602"/>
    </location>
</feature>
<dbReference type="InterPro" id="IPR017946">
    <property type="entry name" value="PLC-like_Pdiesterase_TIM-brl"/>
</dbReference>
<reference evidence="4 5" key="1">
    <citation type="submission" date="2016-02" db="EMBL/GenBank/DDBJ databases">
        <title>Genome analysis of coral dinoflagellate symbionts highlights evolutionary adaptations to a symbiotic lifestyle.</title>
        <authorList>
            <person name="Aranda M."/>
            <person name="Li Y."/>
            <person name="Liew Y.J."/>
            <person name="Baumgarten S."/>
            <person name="Simakov O."/>
            <person name="Wilson M."/>
            <person name="Piel J."/>
            <person name="Ashoor H."/>
            <person name="Bougouffa S."/>
            <person name="Bajic V.B."/>
            <person name="Ryu T."/>
            <person name="Ravasi T."/>
            <person name="Bayer T."/>
            <person name="Micklem G."/>
            <person name="Kim H."/>
            <person name="Bhak J."/>
            <person name="Lajeunesse T.C."/>
            <person name="Voolstra C.R."/>
        </authorList>
    </citation>
    <scope>NUCLEOTIDE SEQUENCE [LARGE SCALE GENOMIC DNA]</scope>
    <source>
        <strain evidence="4 5">CCMP2467</strain>
    </source>
</reference>
<dbReference type="Pfam" id="PF13432">
    <property type="entry name" value="TPR_16"/>
    <property type="match status" value="3"/>
</dbReference>
<feature type="repeat" description="TPR" evidence="1">
    <location>
        <begin position="105"/>
        <end position="138"/>
    </location>
</feature>
<dbReference type="GO" id="GO:0008081">
    <property type="term" value="F:phosphoric diester hydrolase activity"/>
    <property type="evidence" value="ECO:0007669"/>
    <property type="project" value="InterPro"/>
</dbReference>
<evidence type="ECO:0000313" key="4">
    <source>
        <dbReference type="EMBL" id="OLQ04111.1"/>
    </source>
</evidence>
<dbReference type="OrthoDB" id="9991317at2759"/>
<dbReference type="GO" id="GO:0006629">
    <property type="term" value="P:lipid metabolic process"/>
    <property type="evidence" value="ECO:0007669"/>
    <property type="project" value="InterPro"/>
</dbReference>
<dbReference type="PANTHER" id="PTHR44809:SF1">
    <property type="entry name" value="PROTEIN O-MANNOSYL-TRANSFERASE TMTC1"/>
    <property type="match status" value="1"/>
</dbReference>
<evidence type="ECO:0000256" key="1">
    <source>
        <dbReference type="PROSITE-ProRule" id="PRU00339"/>
    </source>
</evidence>
<dbReference type="EMBL" id="LSRX01000218">
    <property type="protein sequence ID" value="OLQ04111.1"/>
    <property type="molecule type" value="Genomic_DNA"/>
</dbReference>
<dbReference type="Gene3D" id="3.20.20.190">
    <property type="entry name" value="Phosphatidylinositol (PI) phosphodiesterase"/>
    <property type="match status" value="1"/>
</dbReference>
<dbReference type="Gene3D" id="3.40.50.150">
    <property type="entry name" value="Vaccinia Virus protein VP39"/>
    <property type="match status" value="1"/>
</dbReference>
<dbReference type="SUPFAM" id="SSF53335">
    <property type="entry name" value="S-adenosyl-L-methionine-dependent methyltransferases"/>
    <property type="match status" value="1"/>
</dbReference>
<organism evidence="4 5">
    <name type="scientific">Symbiodinium microadriaticum</name>
    <name type="common">Dinoflagellate</name>
    <name type="synonym">Zooxanthella microadriatica</name>
    <dbReference type="NCBI Taxonomy" id="2951"/>
    <lineage>
        <taxon>Eukaryota</taxon>
        <taxon>Sar</taxon>
        <taxon>Alveolata</taxon>
        <taxon>Dinophyceae</taxon>
        <taxon>Suessiales</taxon>
        <taxon>Symbiodiniaceae</taxon>
        <taxon>Symbiodinium</taxon>
    </lineage>
</organism>
<dbReference type="InterPro" id="IPR052943">
    <property type="entry name" value="TMTC_O-mannosyl-trnsfr"/>
</dbReference>
<comment type="caution">
    <text evidence="4">The sequence shown here is derived from an EMBL/GenBank/DDBJ whole genome shotgun (WGS) entry which is preliminary data.</text>
</comment>
<dbReference type="InterPro" id="IPR019734">
    <property type="entry name" value="TPR_rpt"/>
</dbReference>
<dbReference type="GO" id="GO:0016757">
    <property type="term" value="F:glycosyltransferase activity"/>
    <property type="evidence" value="ECO:0007669"/>
    <property type="project" value="UniProtKB-KW"/>
</dbReference>
<feature type="repeat" description="TPR" evidence="1">
    <location>
        <begin position="36"/>
        <end position="69"/>
    </location>
</feature>
<dbReference type="Proteomes" id="UP000186817">
    <property type="component" value="Unassembled WGS sequence"/>
</dbReference>
<keyword evidence="4" id="KW-0328">Glycosyltransferase</keyword>
<feature type="chain" id="PRO_5013385391" evidence="3">
    <location>
        <begin position="19"/>
        <end position="1416"/>
    </location>
</feature>
<dbReference type="SMART" id="SM00028">
    <property type="entry name" value="TPR"/>
    <property type="match status" value="7"/>
</dbReference>
<evidence type="ECO:0000256" key="2">
    <source>
        <dbReference type="SAM" id="MobiDB-lite"/>
    </source>
</evidence>
<dbReference type="Gene3D" id="1.25.40.10">
    <property type="entry name" value="Tetratricopeptide repeat domain"/>
    <property type="match status" value="1"/>
</dbReference>
<dbReference type="PROSITE" id="PS50005">
    <property type="entry name" value="TPR"/>
    <property type="match status" value="4"/>
</dbReference>
<keyword evidence="5" id="KW-1185">Reference proteome</keyword>
<dbReference type="CDD" id="cd02440">
    <property type="entry name" value="AdoMet_MTases"/>
    <property type="match status" value="1"/>
</dbReference>